<dbReference type="STRING" id="2769.R7QFD8"/>
<dbReference type="GO" id="GO:0061630">
    <property type="term" value="F:ubiquitin protein ligase activity"/>
    <property type="evidence" value="ECO:0007669"/>
    <property type="project" value="UniProtKB-EC"/>
</dbReference>
<feature type="transmembrane region" description="Helical" evidence="14">
    <location>
        <begin position="1000"/>
        <end position="1021"/>
    </location>
</feature>
<comment type="pathway">
    <text evidence="3">Protein modification; protein ubiquitination.</text>
</comment>
<evidence type="ECO:0000256" key="2">
    <source>
        <dbReference type="ARBA" id="ARBA00004141"/>
    </source>
</evidence>
<dbReference type="AlphaFoldDB" id="R7QFD8"/>
<evidence type="ECO:0000256" key="4">
    <source>
        <dbReference type="ARBA" id="ARBA00012483"/>
    </source>
</evidence>
<evidence type="ECO:0000256" key="12">
    <source>
        <dbReference type="ARBA" id="ARBA00023136"/>
    </source>
</evidence>
<dbReference type="Pfam" id="PF23113">
    <property type="entry name" value="MARCHF6_C"/>
    <property type="match status" value="1"/>
</dbReference>
<feature type="transmembrane region" description="Helical" evidence="14">
    <location>
        <begin position="547"/>
        <end position="567"/>
    </location>
</feature>
<feature type="transmembrane region" description="Helical" evidence="14">
    <location>
        <begin position="1088"/>
        <end position="1110"/>
    </location>
</feature>
<dbReference type="PANTHER" id="PTHR13145">
    <property type="entry name" value="SSM4 PROTEIN"/>
    <property type="match status" value="1"/>
</dbReference>
<organism evidence="16 17">
    <name type="scientific">Chondrus crispus</name>
    <name type="common">Carrageen Irish moss</name>
    <name type="synonym">Polymorpha crispa</name>
    <dbReference type="NCBI Taxonomy" id="2769"/>
    <lineage>
        <taxon>Eukaryota</taxon>
        <taxon>Rhodophyta</taxon>
        <taxon>Florideophyceae</taxon>
        <taxon>Rhodymeniophycidae</taxon>
        <taxon>Gigartinales</taxon>
        <taxon>Gigartinaceae</taxon>
        <taxon>Chondrus</taxon>
    </lineage>
</organism>
<feature type="transmembrane region" description="Helical" evidence="14">
    <location>
        <begin position="951"/>
        <end position="980"/>
    </location>
</feature>
<dbReference type="PANTHER" id="PTHR13145:SF0">
    <property type="entry name" value="E3 UBIQUITIN-PROTEIN LIGASE MARCHF6"/>
    <property type="match status" value="1"/>
</dbReference>
<keyword evidence="7" id="KW-0479">Metal-binding</keyword>
<feature type="domain" description="RING-CH-type" evidence="15">
    <location>
        <begin position="2"/>
        <end position="63"/>
    </location>
</feature>
<feature type="transmembrane region" description="Helical" evidence="14">
    <location>
        <begin position="871"/>
        <end position="892"/>
    </location>
</feature>
<feature type="transmembrane region" description="Helical" evidence="14">
    <location>
        <begin position="139"/>
        <end position="160"/>
    </location>
</feature>
<comment type="subcellular location">
    <subcellularLocation>
        <location evidence="2">Membrane</location>
        <topology evidence="2">Multi-pass membrane protein</topology>
    </subcellularLocation>
</comment>
<evidence type="ECO:0000256" key="11">
    <source>
        <dbReference type="ARBA" id="ARBA00022989"/>
    </source>
</evidence>
<dbReference type="Gramene" id="CDF36468">
    <property type="protein sequence ID" value="CDF36468"/>
    <property type="gene ID" value="CHC_T00004399001"/>
</dbReference>
<dbReference type="OMA" id="WLHYSLV"/>
<name>R7QFD8_CHOCR</name>
<dbReference type="Pfam" id="PF12906">
    <property type="entry name" value="RINGv"/>
    <property type="match status" value="1"/>
</dbReference>
<keyword evidence="12 14" id="KW-0472">Membrane</keyword>
<feature type="region of interest" description="Disordered" evidence="13">
    <location>
        <begin position="194"/>
        <end position="256"/>
    </location>
</feature>
<dbReference type="GO" id="GO:0005789">
    <property type="term" value="C:endoplasmic reticulum membrane"/>
    <property type="evidence" value="ECO:0007669"/>
    <property type="project" value="TreeGrafter"/>
</dbReference>
<evidence type="ECO:0000256" key="10">
    <source>
        <dbReference type="ARBA" id="ARBA00022833"/>
    </source>
</evidence>
<keyword evidence="6 14" id="KW-0812">Transmembrane</keyword>
<dbReference type="Gene3D" id="3.30.40.10">
    <property type="entry name" value="Zinc/RING finger domain, C3HC4 (zinc finger)"/>
    <property type="match status" value="1"/>
</dbReference>
<keyword evidence="8" id="KW-0863">Zinc-finger</keyword>
<dbReference type="InterPro" id="IPR056521">
    <property type="entry name" value="MARCHF6-like_C"/>
</dbReference>
<dbReference type="GeneID" id="17323991"/>
<dbReference type="PROSITE" id="PS51292">
    <property type="entry name" value="ZF_RING_CH"/>
    <property type="match status" value="1"/>
</dbReference>
<keyword evidence="5" id="KW-0808">Transferase</keyword>
<evidence type="ECO:0000256" key="5">
    <source>
        <dbReference type="ARBA" id="ARBA00022679"/>
    </source>
</evidence>
<feature type="transmembrane region" description="Helical" evidence="14">
    <location>
        <begin position="912"/>
        <end position="930"/>
    </location>
</feature>
<feature type="transmembrane region" description="Helical" evidence="14">
    <location>
        <begin position="700"/>
        <end position="719"/>
    </location>
</feature>
<dbReference type="InterPro" id="IPR013083">
    <property type="entry name" value="Znf_RING/FYVE/PHD"/>
</dbReference>
<feature type="transmembrane region" description="Helical" evidence="14">
    <location>
        <begin position="739"/>
        <end position="759"/>
    </location>
</feature>
<dbReference type="GO" id="GO:0036503">
    <property type="term" value="P:ERAD pathway"/>
    <property type="evidence" value="ECO:0007669"/>
    <property type="project" value="TreeGrafter"/>
</dbReference>
<evidence type="ECO:0000259" key="15">
    <source>
        <dbReference type="PROSITE" id="PS51292"/>
    </source>
</evidence>
<dbReference type="GO" id="GO:0008270">
    <property type="term" value="F:zinc ion binding"/>
    <property type="evidence" value="ECO:0007669"/>
    <property type="project" value="UniProtKB-KW"/>
</dbReference>
<feature type="compositionally biased region" description="Acidic residues" evidence="13">
    <location>
        <begin position="194"/>
        <end position="206"/>
    </location>
</feature>
<accession>R7QFD8</accession>
<dbReference type="KEGG" id="ccp:CHC_T00004399001"/>
<feature type="transmembrane region" description="Helical" evidence="14">
    <location>
        <begin position="588"/>
        <end position="614"/>
    </location>
</feature>
<evidence type="ECO:0000256" key="8">
    <source>
        <dbReference type="ARBA" id="ARBA00022771"/>
    </source>
</evidence>
<protein>
    <recommendedName>
        <fullName evidence="4">RING-type E3 ubiquitin transferase</fullName>
        <ecNumber evidence="4">2.3.2.27</ecNumber>
    </recommendedName>
</protein>
<evidence type="ECO:0000313" key="16">
    <source>
        <dbReference type="EMBL" id="CDF36468.1"/>
    </source>
</evidence>
<dbReference type="Proteomes" id="UP000012073">
    <property type="component" value="Unassembled WGS sequence"/>
</dbReference>
<keyword evidence="11 14" id="KW-1133">Transmembrane helix</keyword>
<dbReference type="InterPro" id="IPR011016">
    <property type="entry name" value="Znf_RING-CH"/>
</dbReference>
<dbReference type="EMBL" id="HG001780">
    <property type="protein sequence ID" value="CDF36468.1"/>
    <property type="molecule type" value="Genomic_DNA"/>
</dbReference>
<evidence type="ECO:0000256" key="1">
    <source>
        <dbReference type="ARBA" id="ARBA00000900"/>
    </source>
</evidence>
<dbReference type="RefSeq" id="XP_005716287.1">
    <property type="nucleotide sequence ID" value="XM_005716230.1"/>
</dbReference>
<dbReference type="PhylomeDB" id="R7QFD8"/>
<evidence type="ECO:0000313" key="17">
    <source>
        <dbReference type="Proteomes" id="UP000012073"/>
    </source>
</evidence>
<keyword evidence="17" id="KW-1185">Reference proteome</keyword>
<evidence type="ECO:0000256" key="9">
    <source>
        <dbReference type="ARBA" id="ARBA00022786"/>
    </source>
</evidence>
<dbReference type="EC" id="2.3.2.27" evidence="4"/>
<evidence type="ECO:0000256" key="6">
    <source>
        <dbReference type="ARBA" id="ARBA00022692"/>
    </source>
</evidence>
<reference evidence="17" key="1">
    <citation type="journal article" date="2013" name="Proc. Natl. Acad. Sci. U.S.A.">
        <title>Genome structure and metabolic features in the red seaweed Chondrus crispus shed light on evolution of the Archaeplastida.</title>
        <authorList>
            <person name="Collen J."/>
            <person name="Porcel B."/>
            <person name="Carre W."/>
            <person name="Ball S.G."/>
            <person name="Chaparro C."/>
            <person name="Tonon T."/>
            <person name="Barbeyron T."/>
            <person name="Michel G."/>
            <person name="Noel B."/>
            <person name="Valentin K."/>
            <person name="Elias M."/>
            <person name="Artiguenave F."/>
            <person name="Arun A."/>
            <person name="Aury J.M."/>
            <person name="Barbosa-Neto J.F."/>
            <person name="Bothwell J.H."/>
            <person name="Bouget F.Y."/>
            <person name="Brillet L."/>
            <person name="Cabello-Hurtado F."/>
            <person name="Capella-Gutierrez S."/>
            <person name="Charrier B."/>
            <person name="Cladiere L."/>
            <person name="Cock J.M."/>
            <person name="Coelho S.M."/>
            <person name="Colleoni C."/>
            <person name="Czjzek M."/>
            <person name="Da Silva C."/>
            <person name="Delage L."/>
            <person name="Denoeud F."/>
            <person name="Deschamps P."/>
            <person name="Dittami S.M."/>
            <person name="Gabaldon T."/>
            <person name="Gachon C.M."/>
            <person name="Groisillier A."/>
            <person name="Herve C."/>
            <person name="Jabbari K."/>
            <person name="Katinka M."/>
            <person name="Kloareg B."/>
            <person name="Kowalczyk N."/>
            <person name="Labadie K."/>
            <person name="Leblanc C."/>
            <person name="Lopez P.J."/>
            <person name="McLachlan D.H."/>
            <person name="Meslet-Cladiere L."/>
            <person name="Moustafa A."/>
            <person name="Nehr Z."/>
            <person name="Nyvall Collen P."/>
            <person name="Panaud O."/>
            <person name="Partensky F."/>
            <person name="Poulain J."/>
            <person name="Rensing S.A."/>
            <person name="Rousvoal S."/>
            <person name="Samson G."/>
            <person name="Symeonidi A."/>
            <person name="Weissenbach J."/>
            <person name="Zambounis A."/>
            <person name="Wincker P."/>
            <person name="Boyen C."/>
        </authorList>
    </citation>
    <scope>NUCLEOTIDE SEQUENCE [LARGE SCALE GENOMIC DNA]</scope>
    <source>
        <strain evidence="17">cv. Stackhouse</strain>
    </source>
</reference>
<feature type="transmembrane region" description="Helical" evidence="14">
    <location>
        <begin position="409"/>
        <end position="430"/>
    </location>
</feature>
<dbReference type="SUPFAM" id="SSF57850">
    <property type="entry name" value="RING/U-box"/>
    <property type="match status" value="1"/>
</dbReference>
<feature type="transmembrane region" description="Helical" evidence="14">
    <location>
        <begin position="645"/>
        <end position="666"/>
    </location>
</feature>
<dbReference type="FunFam" id="3.30.40.10:FF:000287">
    <property type="entry name" value="RING finger membrane protein"/>
    <property type="match status" value="1"/>
</dbReference>
<dbReference type="SMART" id="SM00744">
    <property type="entry name" value="RINGv"/>
    <property type="match status" value="1"/>
</dbReference>
<keyword evidence="9" id="KW-0833">Ubl conjugation pathway</keyword>
<evidence type="ECO:0000256" key="14">
    <source>
        <dbReference type="SAM" id="Phobius"/>
    </source>
</evidence>
<comment type="catalytic activity">
    <reaction evidence="1">
        <text>S-ubiquitinyl-[E2 ubiquitin-conjugating enzyme]-L-cysteine + [acceptor protein]-L-lysine = [E2 ubiquitin-conjugating enzyme]-L-cysteine + N(6)-ubiquitinyl-[acceptor protein]-L-lysine.</text>
        <dbReference type="EC" id="2.3.2.27"/>
    </reaction>
</comment>
<gene>
    <name evidence="16" type="ORF">CHC_T00004399001</name>
</gene>
<sequence length="1148" mass="128304">MTEVESELECRICRGDSEPGRPLLHPCRCSGSIKFTHEDCLLNWLAQSGSSRCELCNHPFRFEPLYRPNTPSALPTKEFIVGVLALTRKTMKMAARIVLVFTVWLFFLPVGTCWTWYALFISSPKDLPNLFASRTPAGVITDAFYGCLLSAGIVFVFLGVSSLREYVRHFPHDDIDAHDDHRFAPFPDDDQLIPNDLDDYSSDNDEIQNRDDEIAGYPPDMNGEMPPQNQARQDDDHSNRTRFQFPPIPDSDAPAEVNDEVFDEVDELVRDTYEVIAGGDNSEDDIIADDDIMDADSEGIHYETPGAQDEHGDLLDYDDADLGDEYDSADGMHDDDGIPGQMFHVADNFLEQHPNDDADDHMDDEGIDPHDDDADGGALFGLFELDPDEVPLEEVVGLRGQIRNLFDNAGTVLVSNAIFLLVFTLIPLLIGRLTMRLFQIRSFPISIAPSDGDSLWNELLRSVIPSDHERIQDTMKGDTKNISEALVPKISAGIDGDLVASRSGDALSIGIDTRTKSYVPSISVSISDELQGISTHSVHMDNFLKVLLGYGIIALFAVGYIGIISVLRHRYPRLDSPITRQVARLLRYVATFVKIVVLILFEFGIFPLGCGWWLDYCTLEILGGSMQSRVSYCRESPWTCTGGHWIMGIIYMVHISLFISLLREVVKPQLLWFLRNPDDPEFHPFRELVEKPLSRHARRMCISVIIYVPLILALVYAPAQLCLKVLPHIFPFRSEDFSHILIDVPFGNLLVGPLIRLLYFGRPGISLHTVIATWIRWVSAALGIAHLVVKDRETNNEGDAIMRDQANRNVEGIVLGENEAVPLIFNAPHADVANDLGIDNALYEGDLHDHPSQIHSPDPHGLSRREIQFRASVMIVLAWFTLVLTESALVAIPTMLGRSLMSAVGLPVRHDLHPFLLGLNVLFGTITGFVKIVKYVETADTMTALSAGLPYLWMAGKGFVIIFISLGVIPLAAGLLFELILVPIRVSFDETPYFCLHQDWALGLLLFKVWTCIAAAGGLGAEWRERIQRAREGDVIGLNQNFSRTMREVVMPVLIFLVTALSVPYSAARGVLPLLGVARWVSNLVYRYAYLVITCLYCGLETLQYSVLILRELHDSIRDDKYLVGKRLYNFMESSEGRSPVPQPTEAT</sequence>
<dbReference type="OrthoDB" id="4669at2759"/>
<evidence type="ECO:0000256" key="13">
    <source>
        <dbReference type="SAM" id="MobiDB-lite"/>
    </source>
</evidence>
<proteinExistence type="predicted"/>
<feature type="transmembrane region" description="Helical" evidence="14">
    <location>
        <begin position="97"/>
        <end position="119"/>
    </location>
</feature>
<evidence type="ECO:0000256" key="3">
    <source>
        <dbReference type="ARBA" id="ARBA00004906"/>
    </source>
</evidence>
<feature type="transmembrane region" description="Helical" evidence="14">
    <location>
        <begin position="1049"/>
        <end position="1068"/>
    </location>
</feature>
<keyword evidence="10" id="KW-0862">Zinc</keyword>
<evidence type="ECO:0000256" key="7">
    <source>
        <dbReference type="ARBA" id="ARBA00022723"/>
    </source>
</evidence>
<dbReference type="CDD" id="cd16702">
    <property type="entry name" value="RING_CH-C4HC3_MARCH6"/>
    <property type="match status" value="1"/>
</dbReference>